<dbReference type="InterPro" id="IPR010266">
    <property type="entry name" value="NnrS"/>
</dbReference>
<feature type="transmembrane region" description="Helical" evidence="1">
    <location>
        <begin position="287"/>
        <end position="306"/>
    </location>
</feature>
<feature type="transmembrane region" description="Helical" evidence="1">
    <location>
        <begin position="354"/>
        <end position="372"/>
    </location>
</feature>
<organism evidence="2 3">
    <name type="scientific">Kingella kingae</name>
    <dbReference type="NCBI Taxonomy" id="504"/>
    <lineage>
        <taxon>Bacteria</taxon>
        <taxon>Pseudomonadati</taxon>
        <taxon>Pseudomonadota</taxon>
        <taxon>Betaproteobacteria</taxon>
        <taxon>Neisseriales</taxon>
        <taxon>Neisseriaceae</taxon>
        <taxon>Kingella</taxon>
    </lineage>
</organism>
<sequence>MNKLLSSQHPVWAMAFRPLYLLSALYGALSVLLWGFGYTGTRALPSFLWHAHEMVWGYAGAVVIAFLLTAGATWTQQPPVRGKLLMWIVGLWLAARITAFLPWGVPTGLLGTAFFWLGAYGMGHSVWVSRNSRNYIAVVALVLLGLSHLIFHYYAYLGQTDALRNGLIAGIVMIAGFIGLIGNRIIPFFTARRLNTVQVQTPMWAMLAALVLPMLATALMMTQTAVALGSWFILIAGCIGCTQSYRWFNRAILREPLLWTLHAGYAFSSLGLVVLAIAAAAPQLQSLGVHLLAVGGIGLLTVSMMVRTALGHTARPLYPAPAPMNTAFWLMVAAAGVRALAAIMLYVNPTAYTHSIRLSAVLFAVSLLLYFYRYLPWLTQPRLDGKAG</sequence>
<dbReference type="RefSeq" id="WP_003786083.1">
    <property type="nucleotide sequence ID" value="NZ_CP091518.1"/>
</dbReference>
<accession>A0AAX2J472</accession>
<feature type="transmembrane region" description="Helical" evidence="1">
    <location>
        <begin position="55"/>
        <end position="72"/>
    </location>
</feature>
<feature type="transmembrane region" description="Helical" evidence="1">
    <location>
        <begin position="135"/>
        <end position="156"/>
    </location>
</feature>
<gene>
    <name evidence="2" type="ORF">NCTC10529_01314</name>
</gene>
<dbReference type="Proteomes" id="UP000248598">
    <property type="component" value="Chromosome 1"/>
</dbReference>
<dbReference type="EMBL" id="LS483426">
    <property type="protein sequence ID" value="SQH25119.1"/>
    <property type="molecule type" value="Genomic_DNA"/>
</dbReference>
<dbReference type="Pfam" id="PF05940">
    <property type="entry name" value="NnrS"/>
    <property type="match status" value="1"/>
</dbReference>
<feature type="transmembrane region" description="Helical" evidence="1">
    <location>
        <begin position="162"/>
        <end position="182"/>
    </location>
</feature>
<feature type="transmembrane region" description="Helical" evidence="1">
    <location>
        <begin position="228"/>
        <end position="245"/>
    </location>
</feature>
<name>A0AAX2J472_KINKI</name>
<feature type="transmembrane region" description="Helical" evidence="1">
    <location>
        <begin position="327"/>
        <end position="348"/>
    </location>
</feature>
<feature type="transmembrane region" description="Helical" evidence="1">
    <location>
        <begin position="203"/>
        <end position="222"/>
    </location>
</feature>
<evidence type="ECO:0000313" key="3">
    <source>
        <dbReference type="Proteomes" id="UP000248598"/>
    </source>
</evidence>
<feature type="transmembrane region" description="Helical" evidence="1">
    <location>
        <begin position="12"/>
        <end position="35"/>
    </location>
</feature>
<dbReference type="AlphaFoldDB" id="A0AAX2J472"/>
<feature type="transmembrane region" description="Helical" evidence="1">
    <location>
        <begin position="257"/>
        <end position="281"/>
    </location>
</feature>
<keyword evidence="1" id="KW-0812">Transmembrane</keyword>
<protein>
    <submittedName>
        <fullName evidence="2">NnrS protein</fullName>
    </submittedName>
</protein>
<keyword evidence="1" id="KW-1133">Transmembrane helix</keyword>
<evidence type="ECO:0000256" key="1">
    <source>
        <dbReference type="SAM" id="Phobius"/>
    </source>
</evidence>
<proteinExistence type="predicted"/>
<dbReference type="GeneID" id="93262597"/>
<keyword evidence="1" id="KW-0472">Membrane</keyword>
<reference evidence="2 3" key="1">
    <citation type="submission" date="2018-06" db="EMBL/GenBank/DDBJ databases">
        <authorList>
            <consortium name="Pathogen Informatics"/>
            <person name="Doyle S."/>
        </authorList>
    </citation>
    <scope>NUCLEOTIDE SEQUENCE [LARGE SCALE GENOMIC DNA]</scope>
    <source>
        <strain evidence="2 3">NCTC10529</strain>
    </source>
</reference>
<evidence type="ECO:0000313" key="2">
    <source>
        <dbReference type="EMBL" id="SQH25119.1"/>
    </source>
</evidence>